<evidence type="ECO:0000313" key="3">
    <source>
        <dbReference type="Proteomes" id="UP000789595"/>
    </source>
</evidence>
<dbReference type="PANTHER" id="PTHR34649">
    <property type="entry name" value="CILIA- AND FLAGELLA-ASSOCIATED PROTEIN 99"/>
    <property type="match status" value="1"/>
</dbReference>
<sequence length="740" mass="85237">MSCHTEGKRRQLLEQAEELIKTYNPKRTTLESHANEYLSINKLNANDADGAFLKEVLYGVMRCKAALKVFAACFFNDMSARVLRSDYTMYMILTYLSVFRLQELTISEFRKFVLSIDPDKMVNFLEYVFNASSLEDSGVVAHWTKIFDPDYVRNTLLKQLTSSSLEIQQIIAELRDKSTGITAAKQACKDCGTMVMTPGQRKEVKPPKLTAPVPRVVPEPSVIEQELSCKSSGFVADMTPERRVTGKLENTICHPIALHGTRSTVLVAQEAMETKRVDQLDFSRTNGSKGKCASSVAMVKLNAATMFREDALFRTKQEQEAVNINTYEAELRDCADFYHWQLDMRARDQKTRYEQIARTRDLARASAEEAQQARLDKLVHNRQTALLGVAERDAMQTQLCLEKNLSLLKKRQLVSALKQGRTHARQHALEAILIEKREFRTKLQQDIKCRLHEQDLHDKKRTKMLTQRVKQLKAEHSVHSKNMNIFDPTDASGYGLLDEMSLVEMHQRLAKNKKRADEERKCRRLDFIEANRAKQHRLIERIENIKRIRVAAAAKNHQTKQGHIERLSNFKADLRHREASLLLKLGEDFKNKQQKLIVEEAQTNKNQHVTGADKMVKERIAQEELLQGAARMAKVDQRNCLGLMAKYEVGKRRDRRQIDRNHALENEAQKKEKTSGDTRVAEGTREMMKLQKQVIAKKKAAYLTQKKLHWEKMRTIVDPYTRHTNLLSITRAKRHLVTSQ</sequence>
<reference evidence="1" key="1">
    <citation type="submission" date="2021-01" db="EMBL/GenBank/DDBJ databases">
        <authorList>
            <person name="Corre E."/>
            <person name="Pelletier E."/>
            <person name="Niang G."/>
            <person name="Scheremetjew M."/>
            <person name="Finn R."/>
            <person name="Kale V."/>
            <person name="Holt S."/>
            <person name="Cochrane G."/>
            <person name="Meng A."/>
            <person name="Brown T."/>
            <person name="Cohen L."/>
        </authorList>
    </citation>
    <scope>NUCLEOTIDE SEQUENCE</scope>
    <source>
        <strain evidence="1">CCMP1756</strain>
    </source>
</reference>
<evidence type="ECO:0000313" key="2">
    <source>
        <dbReference type="EMBL" id="CAH0365128.1"/>
    </source>
</evidence>
<dbReference type="PANTHER" id="PTHR34649:SF1">
    <property type="entry name" value="CILIA- AND FLAGELLA-ASSOCIATED PROTEIN 99"/>
    <property type="match status" value="1"/>
</dbReference>
<proteinExistence type="predicted"/>
<protein>
    <recommendedName>
        <fullName evidence="4">Cilia- and flagella-associated protein 99</fullName>
    </recommendedName>
</protein>
<dbReference type="EMBL" id="CAKKNE010000001">
    <property type="protein sequence ID" value="CAH0365128.1"/>
    <property type="molecule type" value="Genomic_DNA"/>
</dbReference>
<name>A0A7S3ZRB6_9STRA</name>
<dbReference type="AlphaFoldDB" id="A0A7S3ZRB6"/>
<accession>A0A7S3ZRB6</accession>
<reference evidence="2" key="2">
    <citation type="submission" date="2021-11" db="EMBL/GenBank/DDBJ databases">
        <authorList>
            <consortium name="Genoscope - CEA"/>
            <person name="William W."/>
        </authorList>
    </citation>
    <scope>NUCLEOTIDE SEQUENCE</scope>
</reference>
<dbReference type="InterPro" id="IPR039341">
    <property type="entry name" value="CFAP99"/>
</dbReference>
<evidence type="ECO:0008006" key="4">
    <source>
        <dbReference type="Google" id="ProtNLM"/>
    </source>
</evidence>
<organism evidence="1">
    <name type="scientific">Pelagomonas calceolata</name>
    <dbReference type="NCBI Taxonomy" id="35677"/>
    <lineage>
        <taxon>Eukaryota</taxon>
        <taxon>Sar</taxon>
        <taxon>Stramenopiles</taxon>
        <taxon>Ochrophyta</taxon>
        <taxon>Pelagophyceae</taxon>
        <taxon>Pelagomonadales</taxon>
        <taxon>Pelagomonadaceae</taxon>
        <taxon>Pelagomonas</taxon>
    </lineage>
</organism>
<keyword evidence="3" id="KW-1185">Reference proteome</keyword>
<dbReference type="OrthoDB" id="10262255at2759"/>
<evidence type="ECO:0000313" key="1">
    <source>
        <dbReference type="EMBL" id="CAE0691032.1"/>
    </source>
</evidence>
<gene>
    <name evidence="1" type="ORF">PCAL00307_LOCUS6468</name>
    <name evidence="2" type="ORF">PECAL_1P15410</name>
</gene>
<dbReference type="EMBL" id="HBIW01007659">
    <property type="protein sequence ID" value="CAE0691032.1"/>
    <property type="molecule type" value="Transcribed_RNA"/>
</dbReference>
<dbReference type="Proteomes" id="UP000789595">
    <property type="component" value="Unassembled WGS sequence"/>
</dbReference>